<keyword evidence="3" id="KW-1185">Reference proteome</keyword>
<name>A0ABT1WBN7_9PROT</name>
<evidence type="ECO:0000313" key="3">
    <source>
        <dbReference type="Proteomes" id="UP001524587"/>
    </source>
</evidence>
<dbReference type="EMBL" id="JAMSKV010000011">
    <property type="protein sequence ID" value="MCQ8279243.1"/>
    <property type="molecule type" value="Genomic_DNA"/>
</dbReference>
<sequence>MPDLSIGSLLPDRHDKADLLALGSEFLAASDAKLRKVTRLIDSMPERGAADALLQPVRERLATLRPVRTLNRNRLLFTPFDRLLVPPTRWQPGTPTLPRSIVSPVIALLDGAGGPALPAPPSSTPTTRPNCPAMAARSGRRRPIFWSASGSGRNGTIPPGGRIRVFQSPIRQSPICPICCR</sequence>
<protein>
    <recommendedName>
        <fullName evidence="4">Transposase</fullName>
    </recommendedName>
</protein>
<gene>
    <name evidence="2" type="ORF">NFI95_12395</name>
</gene>
<accession>A0ABT1WBN7</accession>
<evidence type="ECO:0000313" key="2">
    <source>
        <dbReference type="EMBL" id="MCQ8279243.1"/>
    </source>
</evidence>
<dbReference type="RefSeq" id="WP_422864735.1">
    <property type="nucleotide sequence ID" value="NZ_JAMSKV010000011.1"/>
</dbReference>
<feature type="region of interest" description="Disordered" evidence="1">
    <location>
        <begin position="113"/>
        <end position="138"/>
    </location>
</feature>
<organism evidence="2 3">
    <name type="scientific">Endosaccharibacter trunci</name>
    <dbReference type="NCBI Taxonomy" id="2812733"/>
    <lineage>
        <taxon>Bacteria</taxon>
        <taxon>Pseudomonadati</taxon>
        <taxon>Pseudomonadota</taxon>
        <taxon>Alphaproteobacteria</taxon>
        <taxon>Acetobacterales</taxon>
        <taxon>Acetobacteraceae</taxon>
        <taxon>Endosaccharibacter</taxon>
    </lineage>
</organism>
<proteinExistence type="predicted"/>
<dbReference type="Proteomes" id="UP001524587">
    <property type="component" value="Unassembled WGS sequence"/>
</dbReference>
<evidence type="ECO:0000256" key="1">
    <source>
        <dbReference type="SAM" id="MobiDB-lite"/>
    </source>
</evidence>
<evidence type="ECO:0008006" key="4">
    <source>
        <dbReference type="Google" id="ProtNLM"/>
    </source>
</evidence>
<comment type="caution">
    <text evidence="2">The sequence shown here is derived from an EMBL/GenBank/DDBJ whole genome shotgun (WGS) entry which is preliminary data.</text>
</comment>
<reference evidence="2 3" key="1">
    <citation type="submission" date="2022-06" db="EMBL/GenBank/DDBJ databases">
        <title>Endosaccharibacter gen. nov., sp. nov., endophytic bacteria isolated from sugarcane.</title>
        <authorList>
            <person name="Pitiwittayakul N."/>
            <person name="Yukphan P."/>
            <person name="Charoenyingcharoen P."/>
            <person name="Tanasupawat S."/>
        </authorList>
    </citation>
    <scope>NUCLEOTIDE SEQUENCE [LARGE SCALE GENOMIC DNA]</scope>
    <source>
        <strain evidence="2 3">KSS8</strain>
    </source>
</reference>